<dbReference type="PANTHER" id="PTHR48013:SF9">
    <property type="entry name" value="DUAL SPECIFICITY MITOGEN-ACTIVATED PROTEIN KINASE KINASE 5"/>
    <property type="match status" value="1"/>
</dbReference>
<dbReference type="InterPro" id="IPR000719">
    <property type="entry name" value="Prot_kinase_dom"/>
</dbReference>
<keyword evidence="1" id="KW-0808">Transferase</keyword>
<keyword evidence="2" id="KW-0547">Nucleotide-binding</keyword>
<dbReference type="EMBL" id="DS268671">
    <property type="protein sequence ID" value="EFO97972.1"/>
    <property type="molecule type" value="Genomic_DNA"/>
</dbReference>
<reference evidence="12" key="1">
    <citation type="submission" date="2007-07" db="EMBL/GenBank/DDBJ databases">
        <title>PCAP assembly of the Caenorhabditis remanei genome.</title>
        <authorList>
            <consortium name="The Caenorhabditis remanei Sequencing Consortium"/>
            <person name="Wilson R.K."/>
        </authorList>
    </citation>
    <scope>NUCLEOTIDE SEQUENCE [LARGE SCALE GENOMIC DNA]</scope>
    <source>
        <strain evidence="12">PB4641</strain>
    </source>
</reference>
<dbReference type="InParanoid" id="E3NHB2"/>
<gene>
    <name evidence="12" type="ORF">CRE_17602</name>
</gene>
<evidence type="ECO:0000256" key="5">
    <source>
        <dbReference type="ARBA" id="ARBA00038035"/>
    </source>
</evidence>
<dbReference type="OMA" id="NCHNILV"/>
<dbReference type="AlphaFoldDB" id="E3NHB2"/>
<dbReference type="GO" id="GO:0005524">
    <property type="term" value="F:ATP binding"/>
    <property type="evidence" value="ECO:0007669"/>
    <property type="project" value="UniProtKB-KW"/>
</dbReference>
<evidence type="ECO:0000256" key="3">
    <source>
        <dbReference type="ARBA" id="ARBA00022777"/>
    </source>
</evidence>
<organism evidence="13">
    <name type="scientific">Caenorhabditis remanei</name>
    <name type="common">Caenorhabditis vulgaris</name>
    <dbReference type="NCBI Taxonomy" id="31234"/>
    <lineage>
        <taxon>Eukaryota</taxon>
        <taxon>Metazoa</taxon>
        <taxon>Ecdysozoa</taxon>
        <taxon>Nematoda</taxon>
        <taxon>Chromadorea</taxon>
        <taxon>Rhabditida</taxon>
        <taxon>Rhabditina</taxon>
        <taxon>Rhabditomorpha</taxon>
        <taxon>Rhabditoidea</taxon>
        <taxon>Rhabditidae</taxon>
        <taxon>Peloderinae</taxon>
        <taxon>Caenorhabditis</taxon>
    </lineage>
</organism>
<feature type="compositionally biased region" description="Basic and acidic residues" evidence="10">
    <location>
        <begin position="316"/>
        <end position="325"/>
    </location>
</feature>
<feature type="compositionally biased region" description="Basic residues" evidence="10">
    <location>
        <begin position="337"/>
        <end position="349"/>
    </location>
</feature>
<dbReference type="Gene3D" id="1.10.510.10">
    <property type="entry name" value="Transferase(Phosphotransferase) domain 1"/>
    <property type="match status" value="1"/>
</dbReference>
<keyword evidence="3" id="KW-0418">Kinase</keyword>
<dbReference type="Proteomes" id="UP000008281">
    <property type="component" value="Unassembled WGS sequence"/>
</dbReference>
<dbReference type="STRING" id="31234.E3NHB2"/>
<name>E3NHB2_CAERE</name>
<protein>
    <recommendedName>
        <fullName evidence="6">mitogen-activated protein kinase kinase</fullName>
        <ecNumber evidence="6">2.7.12.2</ecNumber>
    </recommendedName>
</protein>
<evidence type="ECO:0000256" key="10">
    <source>
        <dbReference type="SAM" id="MobiDB-lite"/>
    </source>
</evidence>
<evidence type="ECO:0000256" key="7">
    <source>
        <dbReference type="ARBA" id="ARBA00049014"/>
    </source>
</evidence>
<evidence type="ECO:0000259" key="11">
    <source>
        <dbReference type="PROSITE" id="PS50011"/>
    </source>
</evidence>
<evidence type="ECO:0000256" key="6">
    <source>
        <dbReference type="ARBA" id="ARBA00038999"/>
    </source>
</evidence>
<sequence>MEKHLQFSEQNLVQEEEIGHGALGNVFLAKNITNNMKVAVKRMSNQRKEFQKYAMITENRINTLSNNKNIAPLFGYYQADGFFHIVMPYDGSLKNFLDKVGSIDRIESAKISSEILNGLVFLHMKKVVHRNLKPRNILIGENGEMRLTDIAMEEFQKRYFAFNNFLYFFSFFFRVEGKSDTLNYRAPEVIKARKLSYAVDTWSFGCIVYELLSGELAFDNKDEGSLKKMICAGAYTMHGKVPASATTIIADCLQKQPSKRPSSQDLYFHKWIAESAEESEKNRKIEAINLALGKMTIKTEKITTRNIVNMPLVRSNKPEIHDSRSENSNSADSKSTMRLRNKSRVNYKQ</sequence>
<dbReference type="PROSITE" id="PS50011">
    <property type="entry name" value="PROTEIN_KINASE_DOM"/>
    <property type="match status" value="1"/>
</dbReference>
<keyword evidence="4" id="KW-0067">ATP-binding</keyword>
<keyword evidence="13" id="KW-1185">Reference proteome</keyword>
<dbReference type="SUPFAM" id="SSF56112">
    <property type="entry name" value="Protein kinase-like (PK-like)"/>
    <property type="match status" value="1"/>
</dbReference>
<dbReference type="PANTHER" id="PTHR48013">
    <property type="entry name" value="DUAL SPECIFICITY MITOGEN-ACTIVATED PROTEIN KINASE KINASE 5-RELATED"/>
    <property type="match status" value="1"/>
</dbReference>
<dbReference type="InterPro" id="IPR011009">
    <property type="entry name" value="Kinase-like_dom_sf"/>
</dbReference>
<evidence type="ECO:0000256" key="8">
    <source>
        <dbReference type="ARBA" id="ARBA00049299"/>
    </source>
</evidence>
<comment type="similarity">
    <text evidence="5">Belongs to the protein kinase superfamily. STE Ser/Thr protein kinase family. MAP kinase kinase subfamily.</text>
</comment>
<dbReference type="GO" id="GO:0004708">
    <property type="term" value="F:MAP kinase kinase activity"/>
    <property type="evidence" value="ECO:0007669"/>
    <property type="project" value="UniProtKB-EC"/>
</dbReference>
<evidence type="ECO:0000256" key="4">
    <source>
        <dbReference type="ARBA" id="ARBA00022840"/>
    </source>
</evidence>
<dbReference type="Pfam" id="PF00069">
    <property type="entry name" value="Pkinase"/>
    <property type="match status" value="1"/>
</dbReference>
<feature type="compositionally biased region" description="Polar residues" evidence="10">
    <location>
        <begin position="326"/>
        <end position="336"/>
    </location>
</feature>
<evidence type="ECO:0000256" key="9">
    <source>
        <dbReference type="ARBA" id="ARBA00051693"/>
    </source>
</evidence>
<feature type="region of interest" description="Disordered" evidence="10">
    <location>
        <begin position="314"/>
        <end position="349"/>
    </location>
</feature>
<evidence type="ECO:0000313" key="12">
    <source>
        <dbReference type="EMBL" id="EFO97972.1"/>
    </source>
</evidence>
<evidence type="ECO:0000256" key="1">
    <source>
        <dbReference type="ARBA" id="ARBA00022679"/>
    </source>
</evidence>
<dbReference type="HOGENOM" id="CLU_000288_63_0_1"/>
<dbReference type="eggNOG" id="KOG0580">
    <property type="taxonomic scope" value="Eukaryota"/>
</dbReference>
<dbReference type="OrthoDB" id="248923at2759"/>
<evidence type="ECO:0000256" key="2">
    <source>
        <dbReference type="ARBA" id="ARBA00022741"/>
    </source>
</evidence>
<accession>E3NHB2</accession>
<comment type="catalytic activity">
    <reaction evidence="8">
        <text>L-threonyl-[protein] + ATP = O-phospho-L-threonyl-[protein] + ADP + H(+)</text>
        <dbReference type="Rhea" id="RHEA:46608"/>
        <dbReference type="Rhea" id="RHEA-COMP:11060"/>
        <dbReference type="Rhea" id="RHEA-COMP:11605"/>
        <dbReference type="ChEBI" id="CHEBI:15378"/>
        <dbReference type="ChEBI" id="CHEBI:30013"/>
        <dbReference type="ChEBI" id="CHEBI:30616"/>
        <dbReference type="ChEBI" id="CHEBI:61977"/>
        <dbReference type="ChEBI" id="CHEBI:456216"/>
        <dbReference type="EC" id="2.7.12.2"/>
    </reaction>
</comment>
<dbReference type="EC" id="2.7.12.2" evidence="6"/>
<comment type="catalytic activity">
    <reaction evidence="9">
        <text>L-tyrosyl-[protein] + ATP = O-phospho-L-tyrosyl-[protein] + ADP + H(+)</text>
        <dbReference type="Rhea" id="RHEA:10596"/>
        <dbReference type="Rhea" id="RHEA-COMP:10136"/>
        <dbReference type="Rhea" id="RHEA-COMP:20101"/>
        <dbReference type="ChEBI" id="CHEBI:15378"/>
        <dbReference type="ChEBI" id="CHEBI:30616"/>
        <dbReference type="ChEBI" id="CHEBI:46858"/>
        <dbReference type="ChEBI" id="CHEBI:61978"/>
        <dbReference type="ChEBI" id="CHEBI:456216"/>
        <dbReference type="EC" id="2.7.12.2"/>
    </reaction>
</comment>
<feature type="domain" description="Protein kinase" evidence="11">
    <location>
        <begin position="12"/>
        <end position="272"/>
    </location>
</feature>
<evidence type="ECO:0000313" key="13">
    <source>
        <dbReference type="Proteomes" id="UP000008281"/>
    </source>
</evidence>
<comment type="catalytic activity">
    <reaction evidence="7">
        <text>L-seryl-[protein] + ATP = O-phospho-L-seryl-[protein] + ADP + H(+)</text>
        <dbReference type="Rhea" id="RHEA:17989"/>
        <dbReference type="Rhea" id="RHEA-COMP:9863"/>
        <dbReference type="Rhea" id="RHEA-COMP:11604"/>
        <dbReference type="ChEBI" id="CHEBI:15378"/>
        <dbReference type="ChEBI" id="CHEBI:29999"/>
        <dbReference type="ChEBI" id="CHEBI:30616"/>
        <dbReference type="ChEBI" id="CHEBI:83421"/>
        <dbReference type="ChEBI" id="CHEBI:456216"/>
        <dbReference type="EC" id="2.7.12.2"/>
    </reaction>
</comment>
<proteinExistence type="inferred from homology"/>